<protein>
    <submittedName>
        <fullName evidence="1">Uncharacterized protein</fullName>
    </submittedName>
</protein>
<evidence type="ECO:0000313" key="2">
    <source>
        <dbReference type="Proteomes" id="UP001151699"/>
    </source>
</evidence>
<dbReference type="EMBL" id="WJQU01000001">
    <property type="protein sequence ID" value="KAJ6647463.1"/>
    <property type="molecule type" value="Genomic_DNA"/>
</dbReference>
<dbReference type="AlphaFoldDB" id="A0A9Q0NBW3"/>
<proteinExistence type="predicted"/>
<comment type="caution">
    <text evidence="1">The sequence shown here is derived from an EMBL/GenBank/DDBJ whole genome shotgun (WGS) entry which is preliminary data.</text>
</comment>
<name>A0A9Q0NBW3_9DIPT</name>
<organism evidence="1 2">
    <name type="scientific">Pseudolycoriella hygida</name>
    <dbReference type="NCBI Taxonomy" id="35572"/>
    <lineage>
        <taxon>Eukaryota</taxon>
        <taxon>Metazoa</taxon>
        <taxon>Ecdysozoa</taxon>
        <taxon>Arthropoda</taxon>
        <taxon>Hexapoda</taxon>
        <taxon>Insecta</taxon>
        <taxon>Pterygota</taxon>
        <taxon>Neoptera</taxon>
        <taxon>Endopterygota</taxon>
        <taxon>Diptera</taxon>
        <taxon>Nematocera</taxon>
        <taxon>Sciaroidea</taxon>
        <taxon>Sciaridae</taxon>
        <taxon>Pseudolycoriella</taxon>
    </lineage>
</organism>
<dbReference type="OrthoDB" id="8122028at2759"/>
<evidence type="ECO:0000313" key="1">
    <source>
        <dbReference type="EMBL" id="KAJ6647463.1"/>
    </source>
</evidence>
<dbReference type="Proteomes" id="UP001151699">
    <property type="component" value="Chromosome A"/>
</dbReference>
<sequence>MSSRTRNVFLNSPQERIGIQGKRKLKVEQNRKEIDEVFDKVLKVCEEYLLVSHEDLFEFLDPIISDSQCQIHSLLIIGILLKLCDGNGVPQYKNITQLPIFDRKLLSYAVLFSTIKYEEKDNVGFVIINHLLDSIGIFSGKVTAEKGVLNNLKQSFNSSSIEYFKKISSGNMRKIFDVCDANLSSKRDKMKLQLLPCYGTFYSFFKYMEKMDLPIVVSLIRFDAGSSETDGKLKINGKSLLFYKFRKSRNKVFFESKKDLSEAERAQLTIVFTCFSVINENIPEQFKDYMDGTQLPSDKFLTDDCDIRELLMLSPAGHTQLTAIHGMNDKLHTEDYIRYLYKQHSDSSVIPGPQNFKGNFDLIEKNVFGCYQFHYKIAERFGMVNSRYAFRCSILNQHLSGTEKIVQVNRRKENTFFSIDHVNVSTYSREYDLLNTFMVGTEAPLVELKVLSKTNDRIFLQSRLAKIYPSQE</sequence>
<reference evidence="1" key="1">
    <citation type="submission" date="2022-07" db="EMBL/GenBank/DDBJ databases">
        <authorList>
            <person name="Trinca V."/>
            <person name="Uliana J.V.C."/>
            <person name="Torres T.T."/>
            <person name="Ward R.J."/>
            <person name="Monesi N."/>
        </authorList>
    </citation>
    <scope>NUCLEOTIDE SEQUENCE</scope>
    <source>
        <strain evidence="1">HSMRA1968</strain>
        <tissue evidence="1">Whole embryos</tissue>
    </source>
</reference>
<accession>A0A9Q0NBW3</accession>
<gene>
    <name evidence="1" type="ORF">Bhyg_02686</name>
</gene>
<keyword evidence="2" id="KW-1185">Reference proteome</keyword>